<proteinExistence type="predicted"/>
<accession>A0A6J1QW75</accession>
<organism evidence="1 2">
    <name type="scientific">Temnothorax curvispinosus</name>
    <dbReference type="NCBI Taxonomy" id="300111"/>
    <lineage>
        <taxon>Eukaryota</taxon>
        <taxon>Metazoa</taxon>
        <taxon>Ecdysozoa</taxon>
        <taxon>Arthropoda</taxon>
        <taxon>Hexapoda</taxon>
        <taxon>Insecta</taxon>
        <taxon>Pterygota</taxon>
        <taxon>Neoptera</taxon>
        <taxon>Endopterygota</taxon>
        <taxon>Hymenoptera</taxon>
        <taxon>Apocrita</taxon>
        <taxon>Aculeata</taxon>
        <taxon>Formicoidea</taxon>
        <taxon>Formicidae</taxon>
        <taxon>Myrmicinae</taxon>
        <taxon>Temnothorax</taxon>
    </lineage>
</organism>
<dbReference type="RefSeq" id="XP_024885136.1">
    <property type="nucleotide sequence ID" value="XM_025029368.1"/>
</dbReference>
<evidence type="ECO:0000313" key="2">
    <source>
        <dbReference type="RefSeq" id="XP_024885136.1"/>
    </source>
</evidence>
<gene>
    <name evidence="2" type="primary">LOC112463172</name>
</gene>
<dbReference type="AlphaFoldDB" id="A0A6J1QW75"/>
<evidence type="ECO:0000313" key="1">
    <source>
        <dbReference type="Proteomes" id="UP000504618"/>
    </source>
</evidence>
<dbReference type="PANTHER" id="PTHR47771:SF13">
    <property type="entry name" value="HDC01644"/>
    <property type="match status" value="1"/>
</dbReference>
<dbReference type="OrthoDB" id="7699235at2759"/>
<protein>
    <submittedName>
        <fullName evidence="2">Zinc finger protein 512B-like</fullName>
    </submittedName>
</protein>
<keyword evidence="1" id="KW-1185">Reference proteome</keyword>
<sequence length="219" mass="24392">MNKRFDSHIHYFITLQSNFGSSDQTNYDSSSQNLNIHQDFSPESHSFFGNDGDFHIGSGSKDNSYQHTITQPVSISEHVEVTKPVAVPVIKNIGVPVAQPVTIPVPHPMAIGVAQPYPVHVPVAQPIAVPVVKTIAIPVEKKIPYAVEKIIPVPVVKAVPVTVEKHVPIPVEKLYPIHIPVYKHIYHRRKPRKRDSSEVVTAQLSQQLYFPFKLVVAKV</sequence>
<reference evidence="2" key="1">
    <citation type="submission" date="2025-08" db="UniProtKB">
        <authorList>
            <consortium name="RefSeq"/>
        </authorList>
    </citation>
    <scope>IDENTIFICATION</scope>
    <source>
        <tissue evidence="2">Whole body</tissue>
    </source>
</reference>
<dbReference type="Proteomes" id="UP000504618">
    <property type="component" value="Unplaced"/>
</dbReference>
<name>A0A6J1QW75_9HYME</name>
<dbReference type="PANTHER" id="PTHR47771">
    <property type="entry name" value="LD27203P-RELATED"/>
    <property type="match status" value="1"/>
</dbReference>
<dbReference type="GeneID" id="112463172"/>